<protein>
    <submittedName>
        <fullName evidence="2">Uu.00g032060.m01.CDS01</fullName>
    </submittedName>
</protein>
<organism evidence="2 3">
    <name type="scientific">Anthostomella pinea</name>
    <dbReference type="NCBI Taxonomy" id="933095"/>
    <lineage>
        <taxon>Eukaryota</taxon>
        <taxon>Fungi</taxon>
        <taxon>Dikarya</taxon>
        <taxon>Ascomycota</taxon>
        <taxon>Pezizomycotina</taxon>
        <taxon>Sordariomycetes</taxon>
        <taxon>Xylariomycetidae</taxon>
        <taxon>Xylariales</taxon>
        <taxon>Xylariaceae</taxon>
        <taxon>Anthostomella</taxon>
    </lineage>
</organism>
<gene>
    <name evidence="2" type="ORF">KHLLAP_LOCUS821</name>
</gene>
<feature type="region of interest" description="Disordered" evidence="1">
    <location>
        <begin position="101"/>
        <end position="124"/>
    </location>
</feature>
<sequence length="124" mass="13615">MGTTPALAGIVRRLRGHGNRGQALEMACLVVYPQGLHGSLPTCRFSDDDRVRLQALEELSIFDIDSNDSGLMIRTPNLEEVWFEGLALWLLNEHTGWENVKKPSAATPPGLSRTAFATSTAQRP</sequence>
<accession>A0AAI8V8M8</accession>
<dbReference type="Proteomes" id="UP001295740">
    <property type="component" value="Unassembled WGS sequence"/>
</dbReference>
<proteinExistence type="predicted"/>
<dbReference type="AlphaFoldDB" id="A0AAI8V8M8"/>
<name>A0AAI8V8M8_9PEZI</name>
<evidence type="ECO:0000256" key="1">
    <source>
        <dbReference type="SAM" id="MobiDB-lite"/>
    </source>
</evidence>
<reference evidence="2" key="1">
    <citation type="submission" date="2023-10" db="EMBL/GenBank/DDBJ databases">
        <authorList>
            <person name="Hackl T."/>
        </authorList>
    </citation>
    <scope>NUCLEOTIDE SEQUENCE</scope>
</reference>
<evidence type="ECO:0000313" key="2">
    <source>
        <dbReference type="EMBL" id="CAJ2500353.1"/>
    </source>
</evidence>
<evidence type="ECO:0000313" key="3">
    <source>
        <dbReference type="Proteomes" id="UP001295740"/>
    </source>
</evidence>
<keyword evidence="3" id="KW-1185">Reference proteome</keyword>
<feature type="compositionally biased region" description="Polar residues" evidence="1">
    <location>
        <begin position="115"/>
        <end position="124"/>
    </location>
</feature>
<comment type="caution">
    <text evidence="2">The sequence shown here is derived from an EMBL/GenBank/DDBJ whole genome shotgun (WGS) entry which is preliminary data.</text>
</comment>
<dbReference type="EMBL" id="CAUWAG010000003">
    <property type="protein sequence ID" value="CAJ2500353.1"/>
    <property type="molecule type" value="Genomic_DNA"/>
</dbReference>